<dbReference type="InterPro" id="IPR037049">
    <property type="entry name" value="DUF1214_C_sf"/>
</dbReference>
<dbReference type="Gene3D" id="2.60.120.600">
    <property type="entry name" value="Domain of unknown function DUF1214, C-terminal domain"/>
    <property type="match status" value="1"/>
</dbReference>
<reference evidence="3" key="1">
    <citation type="submission" date="2023-06" db="EMBL/GenBank/DDBJ databases">
        <title>Genome-scale phylogeny and comparative genomics of the fungal order Sordariales.</title>
        <authorList>
            <consortium name="Lawrence Berkeley National Laboratory"/>
            <person name="Hensen N."/>
            <person name="Bonometti L."/>
            <person name="Westerberg I."/>
            <person name="Brannstrom I.O."/>
            <person name="Guillou S."/>
            <person name="Cros-Aarteil S."/>
            <person name="Calhoun S."/>
            <person name="Haridas S."/>
            <person name="Kuo A."/>
            <person name="Mondo S."/>
            <person name="Pangilinan J."/>
            <person name="Riley R."/>
            <person name="Labutti K."/>
            <person name="Andreopoulos B."/>
            <person name="Lipzen A."/>
            <person name="Chen C."/>
            <person name="Yanf M."/>
            <person name="Daum C."/>
            <person name="Ng V."/>
            <person name="Clum A."/>
            <person name="Steindorff A."/>
            <person name="Ohm R."/>
            <person name="Martin F."/>
            <person name="Silar P."/>
            <person name="Natvig D."/>
            <person name="Lalanne C."/>
            <person name="Gautier V."/>
            <person name="Ament-Velasquez S.L."/>
            <person name="Kruys A."/>
            <person name="Hutchinson M.I."/>
            <person name="Powell A.J."/>
            <person name="Barry K."/>
            <person name="Miller A.N."/>
            <person name="Grigoriev I.V."/>
            <person name="Debuchy R."/>
            <person name="Gladieux P."/>
            <person name="Thoren M.H."/>
            <person name="Johannesson H."/>
        </authorList>
    </citation>
    <scope>NUCLEOTIDE SEQUENCE</scope>
    <source>
        <strain evidence="3">8032-3</strain>
    </source>
</reference>
<keyword evidence="4" id="KW-1185">Reference proteome</keyword>
<sequence>MRLSQVTFALAGCAIQMANSSPCIPPPLEATAFALTYGYPIRQYSLLVKSYLGSTGPNVGLKRRAFYPANTTEPAIRVNVDTLYITGYVDLSSDNVIFTYPEPKDDRFYSFTYFDLYGNNIATLASSLDSTPGKYMLRPRDGECNDKSAQDESVQGYINSPTTYGFFAYRFWIKDKNNATELDLVHAMQDESTITPVPRTWHSFANAAPALTNETLKETLGSTYSPSGILNVLARISATNPPIEASDWARVNSKLSAAGLSNGIYTPPADVDLSAADSLADALVASALASPRGQRDLGNGWEVAFPETAGNFSTDYEARSYLAQRLYGLLTPDVALYPAYVRDTVGDNQNLVVGAGEAYLLTFSGRPPLAEKGFWSITAYDENQYLIPNGIDVQSLGSASNMTYPDGEPIYRNGREYGPDGQFQILLQPAGLYPPANWTSNWLPVTPGGGEFTVTLRWYAPHEALMDGSYEYPIFTKISAITP</sequence>
<evidence type="ECO:0000313" key="4">
    <source>
        <dbReference type="Proteomes" id="UP001244011"/>
    </source>
</evidence>
<dbReference type="InterPro" id="IPR037050">
    <property type="entry name" value="DUF1254_sf"/>
</dbReference>
<dbReference type="Pfam" id="PF06863">
    <property type="entry name" value="DUF1254"/>
    <property type="match status" value="1"/>
</dbReference>
<dbReference type="PANTHER" id="PTHR36509:SF3">
    <property type="entry name" value="SIGNAL PEPTIDE PROTEIN"/>
    <property type="match status" value="1"/>
</dbReference>
<organism evidence="3 4">
    <name type="scientific">Phialemonium atrogriseum</name>
    <dbReference type="NCBI Taxonomy" id="1093897"/>
    <lineage>
        <taxon>Eukaryota</taxon>
        <taxon>Fungi</taxon>
        <taxon>Dikarya</taxon>
        <taxon>Ascomycota</taxon>
        <taxon>Pezizomycotina</taxon>
        <taxon>Sordariomycetes</taxon>
        <taxon>Sordariomycetidae</taxon>
        <taxon>Cephalothecales</taxon>
        <taxon>Cephalothecaceae</taxon>
        <taxon>Phialemonium</taxon>
    </lineage>
</organism>
<accession>A0AAJ0BTQ8</accession>
<dbReference type="AlphaFoldDB" id="A0AAJ0BTQ8"/>
<dbReference type="Pfam" id="PF06742">
    <property type="entry name" value="DUF1214"/>
    <property type="match status" value="1"/>
</dbReference>
<dbReference type="Gene3D" id="2.60.40.1610">
    <property type="entry name" value="Domain of unknown function DUF1254"/>
    <property type="match status" value="1"/>
</dbReference>
<dbReference type="Proteomes" id="UP001244011">
    <property type="component" value="Unassembled WGS sequence"/>
</dbReference>
<dbReference type="SUPFAM" id="SSF160935">
    <property type="entry name" value="VPA0735-like"/>
    <property type="match status" value="1"/>
</dbReference>
<dbReference type="PANTHER" id="PTHR36509">
    <property type="entry name" value="BLL3101 PROTEIN"/>
    <property type="match status" value="1"/>
</dbReference>
<name>A0AAJ0BTQ8_9PEZI</name>
<feature type="domain" description="DUF1254" evidence="2">
    <location>
        <begin position="72"/>
        <end position="196"/>
    </location>
</feature>
<dbReference type="EMBL" id="MU839024">
    <property type="protein sequence ID" value="KAK1763817.1"/>
    <property type="molecule type" value="Genomic_DNA"/>
</dbReference>
<dbReference type="GeneID" id="85316030"/>
<evidence type="ECO:0000313" key="3">
    <source>
        <dbReference type="EMBL" id="KAK1763817.1"/>
    </source>
</evidence>
<protein>
    <recommendedName>
        <fullName evidence="5">DUF1254 domain-containing protein</fullName>
    </recommendedName>
</protein>
<dbReference type="RefSeq" id="XP_060280030.1">
    <property type="nucleotide sequence ID" value="XM_060432843.1"/>
</dbReference>
<comment type="caution">
    <text evidence="3">The sequence shown here is derived from an EMBL/GenBank/DDBJ whole genome shotgun (WGS) entry which is preliminary data.</text>
</comment>
<evidence type="ECO:0000259" key="1">
    <source>
        <dbReference type="Pfam" id="PF06742"/>
    </source>
</evidence>
<dbReference type="InterPro" id="IPR010621">
    <property type="entry name" value="DUF1214"/>
</dbReference>
<dbReference type="InterPro" id="IPR010679">
    <property type="entry name" value="DUF1254"/>
</dbReference>
<feature type="domain" description="DUF1214" evidence="1">
    <location>
        <begin position="340"/>
        <end position="462"/>
    </location>
</feature>
<evidence type="ECO:0000259" key="2">
    <source>
        <dbReference type="Pfam" id="PF06863"/>
    </source>
</evidence>
<evidence type="ECO:0008006" key="5">
    <source>
        <dbReference type="Google" id="ProtNLM"/>
    </source>
</evidence>
<gene>
    <name evidence="3" type="ORF">QBC33DRAFT_622543</name>
</gene>
<proteinExistence type="predicted"/>